<dbReference type="Pfam" id="PF00664">
    <property type="entry name" value="ABC_membrane"/>
    <property type="match status" value="2"/>
</dbReference>
<feature type="domain" description="ABC transmembrane type-1" evidence="11">
    <location>
        <begin position="966"/>
        <end position="1257"/>
    </location>
</feature>
<dbReference type="EMBL" id="CP119943">
    <property type="protein sequence ID" value="WFC98613.1"/>
    <property type="molecule type" value="Genomic_DNA"/>
</dbReference>
<dbReference type="CDD" id="cd03244">
    <property type="entry name" value="ABCC_MRP_domain2"/>
    <property type="match status" value="1"/>
</dbReference>
<feature type="transmembrane region" description="Helical" evidence="9">
    <location>
        <begin position="318"/>
        <end position="339"/>
    </location>
</feature>
<keyword evidence="3 9" id="KW-0812">Transmembrane</keyword>
<feature type="domain" description="ABC transporter" evidence="10">
    <location>
        <begin position="649"/>
        <end position="899"/>
    </location>
</feature>
<sequence length="1551" mass="173524">MFQTLAPIWSSDDFTESFSVSVLNGAIPIFVALGVAASTRSKPRIPTSLHKPRRSDSGHVEPMQLVLQNESRSIYQKASSILASDPCVNVPRPRNLKNLADLLCSVALTALHAYGMTRQEFERNHLYWFLAWLCGSAVSLRGLEERRAFWWQKLYLSLIYVCVTLFNLRTDILIHVPSASYLAAAQLFFGAVILCIAMFVPFTPPLPSDLVQLYREYPVISSGQKAEKLPPPPNYYTTPWSRATFGYMTSFIWNHYWAPVKIHSVPEILPPFRTACVLASSRKAESDAERASRTQQKMHQSLYVKLWRTIGSKILVQWLLQLIRVGFRIGQIFMLSSLLSYAENRDEAARNHQHYLPIHVGYFFAVILFLCQISDFFLDVNTLQYARENCSQARSLIVGEILSKTLRRRLHYATSSSSTEASSSDTDDGRIINLMSVDTMKIETLIAMSHTPAVEYPLTILFCAVLLYQVLGTAAIAGILIMFISTPIQTQLSKRMLVVQDMLLQATDSRLRLANEVLSCVKIVKFFAWEAPFAQRMKQTRDTELRLLTIDNFINILSSLLFVGMPMLVTLTSFGIYTQILGQALTAQKAFTALSIFNTLRVPLSDLPEMIVATLNSWISIRRVDSYLRSADTLKYDQFFHAEESQNEIGFRDASFCYAQRATTQSTTDDLQHATRKFQLEDISCQFPLNQMSLIVGPVGSGKSSMLLALLGELQCIFGKLLMPRSFMQGGSQGIFGSIAFCSQNAWILNDTVRNNILFGHEFNENRYRQVLHACSLVTDLDSLEYHDATEVGEKGTSLSGGQKARIALARAFYSEAKVILIDDALSAVDAHTAHHLVERCLKGKLAQDRTIILATHAVSLVQKQAAFAVVMGAGQIKAQGTPSELLADGFLVEEAPTAESNAPAESYESGDQADKQWAATQTMRDRKNLNAHAEHIHRQMRRSDLYFDYLKAVAEKPASAMTLWFGMLALYIAVRSADVGSTAWLREWANSYSPSSHSKLTSDEQSSEYYLLRYVLLVVIFVAFSGARDVYQFDLTMRASRNLYSRLIESLMNAPPRFFDVTPIGRIMNRLAKDTQTVDTEIRPSFKMLAEAIVTLIAILTVICWATPQFLYLAVFVLGIYYVIGALYLASSRDLKRIESVQRSPLYTLLGETLAGTVTIRAYGHTQRIVAQCMDLIDNSTRAYLCLWSENRWVAIRVETMGSLVTLITALLLLYTGVDAALMGFTLSYAVLIVTIILRIVRRYTMLEITLNSVERMEEYIQIPSEHQGGKQPPAHWPTDTGGIQVNQLCVRYAPEYPLALKNVSVEIKPGEKVGIVGRTGSGKSTFALSFFRFVEASSGSIVVDGIDISTITLESLRRRITIIPQDAQLFKGTIRLNLDPFNLYDDAEMWNALYRCQLVSRSQSAGTDDAASNDTIRSLDDIVEQAGSNFSAGQCQLISLARGLLKMRDSRVLILDESTANLDSESDALIQKTIRDQITSNTTLITVAHRLKTVIDYDKVIVLDHGQVLEFDSPANLLTDRTSRFYSLCSRSGELQALTDAANKAHPPT</sequence>
<evidence type="ECO:0000256" key="4">
    <source>
        <dbReference type="ARBA" id="ARBA00022737"/>
    </source>
</evidence>
<feature type="transmembrane region" description="Helical" evidence="9">
    <location>
        <begin position="360"/>
        <end position="378"/>
    </location>
</feature>
<evidence type="ECO:0000259" key="11">
    <source>
        <dbReference type="PROSITE" id="PS50929"/>
    </source>
</evidence>
<gene>
    <name evidence="12" type="ORF">MYAM1_001343</name>
</gene>
<dbReference type="GO" id="GO:0000329">
    <property type="term" value="C:fungal-type vacuole membrane"/>
    <property type="evidence" value="ECO:0007669"/>
    <property type="project" value="TreeGrafter"/>
</dbReference>
<dbReference type="SMART" id="SM00382">
    <property type="entry name" value="AAA"/>
    <property type="match status" value="2"/>
</dbReference>
<dbReference type="PROSITE" id="PS50893">
    <property type="entry name" value="ABC_TRANSPORTER_2"/>
    <property type="match status" value="2"/>
</dbReference>
<evidence type="ECO:0000256" key="5">
    <source>
        <dbReference type="ARBA" id="ARBA00022741"/>
    </source>
</evidence>
<dbReference type="InterPro" id="IPR003593">
    <property type="entry name" value="AAA+_ATPase"/>
</dbReference>
<evidence type="ECO:0000256" key="3">
    <source>
        <dbReference type="ARBA" id="ARBA00022692"/>
    </source>
</evidence>
<feature type="transmembrane region" description="Helical" evidence="9">
    <location>
        <begin position="1112"/>
        <end position="1131"/>
    </location>
</feature>
<reference evidence="12 13" key="1">
    <citation type="submission" date="2023-03" db="EMBL/GenBank/DDBJ databases">
        <title>Mating type loci evolution in Malassezia.</title>
        <authorList>
            <person name="Coelho M.A."/>
        </authorList>
    </citation>
    <scope>NUCLEOTIDE SEQUENCE [LARGE SCALE GENOMIC DNA]</scope>
    <source>
        <strain evidence="12 13">CBS 9725</strain>
    </source>
</reference>
<feature type="transmembrane region" description="Helical" evidence="9">
    <location>
        <begin position="180"/>
        <end position="200"/>
    </location>
</feature>
<dbReference type="CDD" id="cd18596">
    <property type="entry name" value="ABC_6TM_VMR1_D1_like"/>
    <property type="match status" value="1"/>
</dbReference>
<accession>A0AAJ5YQB3</accession>
<evidence type="ECO:0000259" key="10">
    <source>
        <dbReference type="PROSITE" id="PS50893"/>
    </source>
</evidence>
<keyword evidence="2" id="KW-0813">Transport</keyword>
<evidence type="ECO:0000313" key="12">
    <source>
        <dbReference type="EMBL" id="WFC98613.1"/>
    </source>
</evidence>
<dbReference type="InterPro" id="IPR050173">
    <property type="entry name" value="ABC_transporter_C-like"/>
</dbReference>
<dbReference type="PANTHER" id="PTHR24223">
    <property type="entry name" value="ATP-BINDING CASSETTE SUB-FAMILY C"/>
    <property type="match status" value="1"/>
</dbReference>
<feature type="transmembrane region" description="Helical" evidence="9">
    <location>
        <begin position="149"/>
        <end position="168"/>
    </location>
</feature>
<dbReference type="CDD" id="cd03250">
    <property type="entry name" value="ABCC_MRP_domain1"/>
    <property type="match status" value="1"/>
</dbReference>
<dbReference type="Pfam" id="PF00005">
    <property type="entry name" value="ABC_tran"/>
    <property type="match status" value="2"/>
</dbReference>
<keyword evidence="4" id="KW-0677">Repeat</keyword>
<feature type="domain" description="ABC transporter" evidence="10">
    <location>
        <begin position="1285"/>
        <end position="1532"/>
    </location>
</feature>
<feature type="transmembrane region" description="Helical" evidence="9">
    <location>
        <begin position="126"/>
        <end position="143"/>
    </location>
</feature>
<name>A0AAJ5YQB3_9BASI</name>
<dbReference type="SUPFAM" id="SSF52540">
    <property type="entry name" value="P-loop containing nucleoside triphosphate hydrolases"/>
    <property type="match status" value="2"/>
</dbReference>
<dbReference type="SUPFAM" id="SSF90123">
    <property type="entry name" value="ABC transporter transmembrane region"/>
    <property type="match status" value="2"/>
</dbReference>
<dbReference type="InterPro" id="IPR036640">
    <property type="entry name" value="ABC1_TM_sf"/>
</dbReference>
<dbReference type="InterPro" id="IPR003439">
    <property type="entry name" value="ABC_transporter-like_ATP-bd"/>
</dbReference>
<keyword evidence="8 9" id="KW-0472">Membrane</keyword>
<evidence type="ECO:0000256" key="1">
    <source>
        <dbReference type="ARBA" id="ARBA00004141"/>
    </source>
</evidence>
<keyword evidence="13" id="KW-1185">Reference proteome</keyword>
<evidence type="ECO:0000256" key="7">
    <source>
        <dbReference type="ARBA" id="ARBA00022989"/>
    </source>
</evidence>
<evidence type="ECO:0000256" key="9">
    <source>
        <dbReference type="SAM" id="Phobius"/>
    </source>
</evidence>
<dbReference type="PANTHER" id="PTHR24223:SF353">
    <property type="entry name" value="ABC TRANSPORTER ATP-BINDING PROTEIN_PERMEASE VMR1-RELATED"/>
    <property type="match status" value="1"/>
</dbReference>
<dbReference type="InterPro" id="IPR011527">
    <property type="entry name" value="ABC1_TM_dom"/>
</dbReference>
<comment type="subcellular location">
    <subcellularLocation>
        <location evidence="1">Membrane</location>
        <topology evidence="1">Multi-pass membrane protein</topology>
    </subcellularLocation>
</comment>
<dbReference type="GO" id="GO:0005524">
    <property type="term" value="F:ATP binding"/>
    <property type="evidence" value="ECO:0007669"/>
    <property type="project" value="UniProtKB-KW"/>
</dbReference>
<dbReference type="PROSITE" id="PS50929">
    <property type="entry name" value="ABC_TM1F"/>
    <property type="match status" value="2"/>
</dbReference>
<protein>
    <recommendedName>
        <fullName evidence="14">P-loop containing nucleoside triphosphate hydrolase protein</fullName>
    </recommendedName>
</protein>
<keyword evidence="6" id="KW-0067">ATP-binding</keyword>
<feature type="transmembrane region" description="Helical" evidence="9">
    <location>
        <begin position="553"/>
        <end position="577"/>
    </location>
</feature>
<evidence type="ECO:0000313" key="13">
    <source>
        <dbReference type="Proteomes" id="UP001219567"/>
    </source>
</evidence>
<proteinExistence type="predicted"/>
<dbReference type="FunFam" id="3.40.50.300:FF:000630">
    <property type="entry name" value="ATP-binding cassette (ABC) transporter, putative"/>
    <property type="match status" value="1"/>
</dbReference>
<dbReference type="FunFam" id="1.20.1560.10:FF:000013">
    <property type="entry name" value="ABC transporter C family member 2"/>
    <property type="match status" value="1"/>
</dbReference>
<evidence type="ECO:0008006" key="14">
    <source>
        <dbReference type="Google" id="ProtNLM"/>
    </source>
</evidence>
<feature type="transmembrane region" description="Helical" evidence="9">
    <location>
        <begin position="1089"/>
        <end position="1106"/>
    </location>
</feature>
<dbReference type="Gene3D" id="1.20.1560.10">
    <property type="entry name" value="ABC transporter type 1, transmembrane domain"/>
    <property type="match status" value="2"/>
</dbReference>
<dbReference type="PROSITE" id="PS00211">
    <property type="entry name" value="ABC_TRANSPORTER_1"/>
    <property type="match status" value="2"/>
</dbReference>
<dbReference type="GO" id="GO:0016887">
    <property type="term" value="F:ATP hydrolysis activity"/>
    <property type="evidence" value="ECO:0007669"/>
    <property type="project" value="InterPro"/>
</dbReference>
<evidence type="ECO:0000256" key="2">
    <source>
        <dbReference type="ARBA" id="ARBA00022448"/>
    </source>
</evidence>
<keyword evidence="7 9" id="KW-1133">Transmembrane helix</keyword>
<feature type="transmembrane region" description="Helical" evidence="9">
    <location>
        <begin position="1222"/>
        <end position="1242"/>
    </location>
</feature>
<feature type="transmembrane region" description="Helical" evidence="9">
    <location>
        <begin position="1012"/>
        <end position="1032"/>
    </location>
</feature>
<dbReference type="Proteomes" id="UP001219567">
    <property type="component" value="Chromosome 1"/>
</dbReference>
<feature type="transmembrane region" description="Helical" evidence="9">
    <location>
        <begin position="20"/>
        <end position="39"/>
    </location>
</feature>
<dbReference type="GO" id="GO:0140359">
    <property type="term" value="F:ABC-type transporter activity"/>
    <property type="evidence" value="ECO:0007669"/>
    <property type="project" value="InterPro"/>
</dbReference>
<evidence type="ECO:0000256" key="8">
    <source>
        <dbReference type="ARBA" id="ARBA00023136"/>
    </source>
</evidence>
<organism evidence="12 13">
    <name type="scientific">Malassezia yamatoensis</name>
    <dbReference type="NCBI Taxonomy" id="253288"/>
    <lineage>
        <taxon>Eukaryota</taxon>
        <taxon>Fungi</taxon>
        <taxon>Dikarya</taxon>
        <taxon>Basidiomycota</taxon>
        <taxon>Ustilaginomycotina</taxon>
        <taxon>Malasseziomycetes</taxon>
        <taxon>Malasseziales</taxon>
        <taxon>Malasseziaceae</taxon>
        <taxon>Malassezia</taxon>
    </lineage>
</organism>
<dbReference type="CDD" id="cd18604">
    <property type="entry name" value="ABC_6TM_VMR1_D2_like"/>
    <property type="match status" value="1"/>
</dbReference>
<feature type="transmembrane region" description="Helical" evidence="9">
    <location>
        <begin position="1195"/>
        <end position="1216"/>
    </location>
</feature>
<evidence type="ECO:0000256" key="6">
    <source>
        <dbReference type="ARBA" id="ARBA00022840"/>
    </source>
</evidence>
<feature type="transmembrane region" description="Helical" evidence="9">
    <location>
        <begin position="458"/>
        <end position="485"/>
    </location>
</feature>
<dbReference type="InterPro" id="IPR017871">
    <property type="entry name" value="ABC_transporter-like_CS"/>
</dbReference>
<feature type="domain" description="ABC transmembrane type-1" evidence="11">
    <location>
        <begin position="395"/>
        <end position="616"/>
    </location>
</feature>
<keyword evidence="5" id="KW-0547">Nucleotide-binding</keyword>
<dbReference type="InterPro" id="IPR027417">
    <property type="entry name" value="P-loop_NTPase"/>
</dbReference>
<dbReference type="Gene3D" id="3.40.50.300">
    <property type="entry name" value="P-loop containing nucleotide triphosphate hydrolases"/>
    <property type="match status" value="2"/>
</dbReference>